<accession>A0A8H7VCT9</accession>
<dbReference type="AlphaFoldDB" id="A0A8H7VCT9"/>
<keyword evidence="10" id="KW-1185">Reference proteome</keyword>
<evidence type="ECO:0000256" key="8">
    <source>
        <dbReference type="RuleBase" id="RU364057"/>
    </source>
</evidence>
<sequence length="176" mass="20176">MRLYEAPPLPPFSEEKCTNELDRILKSSPKVAILLKGIQTLNKDALRRGITCRPCMGTNQETRMGYYDARYKRVVLCCDHLRSKKEIEDTLVHELTHAFDSLRKGKFKSICHLIACGEIRASALGQCETIEDPYKKKQCIWTDAVRSTEIHCGTEQAEKVVKEVFENCVHDETPFK</sequence>
<evidence type="ECO:0000313" key="9">
    <source>
        <dbReference type="EMBL" id="KAG2209769.1"/>
    </source>
</evidence>
<evidence type="ECO:0000256" key="3">
    <source>
        <dbReference type="ARBA" id="ARBA00014615"/>
    </source>
</evidence>
<keyword evidence="8" id="KW-0496">Mitochondrion</keyword>
<dbReference type="Proteomes" id="UP000603453">
    <property type="component" value="Unassembled WGS sequence"/>
</dbReference>
<protein>
    <recommendedName>
        <fullName evidence="3 8">Mitochondrial inner membrane protease ATP23</fullName>
        <ecNumber evidence="8">3.4.24.-</ecNumber>
    </recommendedName>
</protein>
<dbReference type="GO" id="GO:0033615">
    <property type="term" value="P:mitochondrial proton-transporting ATP synthase complex assembly"/>
    <property type="evidence" value="ECO:0007669"/>
    <property type="project" value="TreeGrafter"/>
</dbReference>
<comment type="caution">
    <text evidence="9">The sequence shown here is derived from an EMBL/GenBank/DDBJ whole genome shotgun (WGS) entry which is preliminary data.</text>
</comment>
<keyword evidence="5 8" id="KW-0479">Metal-binding</keyword>
<evidence type="ECO:0000256" key="4">
    <source>
        <dbReference type="ARBA" id="ARBA00022670"/>
    </source>
</evidence>
<dbReference type="Pfam" id="PF09768">
    <property type="entry name" value="Peptidase_M76"/>
    <property type="match status" value="1"/>
</dbReference>
<dbReference type="EC" id="3.4.24.-" evidence="8"/>
<comment type="subcellular location">
    <subcellularLocation>
        <location evidence="1 8">Mitochondrion inner membrane</location>
        <topology evidence="1 8">Peripheral membrane protein</topology>
        <orientation evidence="1 8">Intermembrane side</orientation>
    </subcellularLocation>
</comment>
<dbReference type="OrthoDB" id="285308at2759"/>
<comment type="similarity">
    <text evidence="2 8">Belongs to the peptidase M76 family.</text>
</comment>
<reference evidence="9" key="1">
    <citation type="submission" date="2020-12" db="EMBL/GenBank/DDBJ databases">
        <title>Metabolic potential, ecology and presence of endohyphal bacteria is reflected in genomic diversity of Mucoromycotina.</title>
        <authorList>
            <person name="Muszewska A."/>
            <person name="Okrasinska A."/>
            <person name="Steczkiewicz K."/>
            <person name="Drgas O."/>
            <person name="Orlowska M."/>
            <person name="Perlinska-Lenart U."/>
            <person name="Aleksandrzak-Piekarczyk T."/>
            <person name="Szatraj K."/>
            <person name="Zielenkiewicz U."/>
            <person name="Pilsyk S."/>
            <person name="Malc E."/>
            <person name="Mieczkowski P."/>
            <person name="Kruszewska J.S."/>
            <person name="Biernat P."/>
            <person name="Pawlowska J."/>
        </authorList>
    </citation>
    <scope>NUCLEOTIDE SEQUENCE</scope>
    <source>
        <strain evidence="9">WA0000017839</strain>
    </source>
</reference>
<dbReference type="GO" id="GO:0034982">
    <property type="term" value="P:mitochondrial protein processing"/>
    <property type="evidence" value="ECO:0007669"/>
    <property type="project" value="TreeGrafter"/>
</dbReference>
<evidence type="ECO:0000256" key="5">
    <source>
        <dbReference type="ARBA" id="ARBA00022723"/>
    </source>
</evidence>
<name>A0A8H7VCT9_9FUNG</name>
<dbReference type="PANTHER" id="PTHR21711:SF0">
    <property type="entry name" value="MITOCHONDRIAL INNER MEMBRANE PROTEASE ATP23 HOMOLOG"/>
    <property type="match status" value="1"/>
</dbReference>
<evidence type="ECO:0000256" key="7">
    <source>
        <dbReference type="ARBA" id="ARBA00023049"/>
    </source>
</evidence>
<keyword evidence="8" id="KW-0472">Membrane</keyword>
<keyword evidence="8" id="KW-0999">Mitochondrion inner membrane</keyword>
<keyword evidence="7 8" id="KW-0482">Metalloprotease</keyword>
<comment type="function">
    <text evidence="8">Has a dual role in the assembly of mitochondrial ATPase.</text>
</comment>
<evidence type="ECO:0000313" key="10">
    <source>
        <dbReference type="Proteomes" id="UP000603453"/>
    </source>
</evidence>
<dbReference type="GO" id="GO:0004222">
    <property type="term" value="F:metalloendopeptidase activity"/>
    <property type="evidence" value="ECO:0007669"/>
    <property type="project" value="InterPro"/>
</dbReference>
<dbReference type="PANTHER" id="PTHR21711">
    <property type="entry name" value="MITOCHONDRIAL INNER MEMBRANE PROTEASE"/>
    <property type="match status" value="1"/>
</dbReference>
<evidence type="ECO:0000256" key="2">
    <source>
        <dbReference type="ARBA" id="ARBA00009915"/>
    </source>
</evidence>
<dbReference type="GO" id="GO:0046872">
    <property type="term" value="F:metal ion binding"/>
    <property type="evidence" value="ECO:0007669"/>
    <property type="project" value="UniProtKB-KW"/>
</dbReference>
<evidence type="ECO:0000256" key="1">
    <source>
        <dbReference type="ARBA" id="ARBA00004137"/>
    </source>
</evidence>
<organism evidence="9 10">
    <name type="scientific">Mucor saturninus</name>
    <dbReference type="NCBI Taxonomy" id="64648"/>
    <lineage>
        <taxon>Eukaryota</taxon>
        <taxon>Fungi</taxon>
        <taxon>Fungi incertae sedis</taxon>
        <taxon>Mucoromycota</taxon>
        <taxon>Mucoromycotina</taxon>
        <taxon>Mucoromycetes</taxon>
        <taxon>Mucorales</taxon>
        <taxon>Mucorineae</taxon>
        <taxon>Mucoraceae</taxon>
        <taxon>Mucor</taxon>
    </lineage>
</organism>
<dbReference type="GO" id="GO:0005743">
    <property type="term" value="C:mitochondrial inner membrane"/>
    <property type="evidence" value="ECO:0007669"/>
    <property type="project" value="UniProtKB-SubCell"/>
</dbReference>
<gene>
    <name evidence="9" type="ORF">INT47_001917</name>
</gene>
<keyword evidence="6 8" id="KW-0378">Hydrolase</keyword>
<evidence type="ECO:0000256" key="6">
    <source>
        <dbReference type="ARBA" id="ARBA00022801"/>
    </source>
</evidence>
<dbReference type="EMBL" id="JAEPRD010000014">
    <property type="protein sequence ID" value="KAG2209769.1"/>
    <property type="molecule type" value="Genomic_DNA"/>
</dbReference>
<keyword evidence="4 8" id="KW-0645">Protease</keyword>
<dbReference type="InterPro" id="IPR019165">
    <property type="entry name" value="Peptidase_M76_ATP23"/>
</dbReference>
<proteinExistence type="inferred from homology"/>